<dbReference type="InterPro" id="IPR029063">
    <property type="entry name" value="SAM-dependent_MTases_sf"/>
</dbReference>
<dbReference type="GO" id="GO:0001510">
    <property type="term" value="P:RNA methylation"/>
    <property type="evidence" value="ECO:0007669"/>
    <property type="project" value="InterPro"/>
</dbReference>
<name>A0A836KX66_9TRYP</name>
<dbReference type="Gene3D" id="3.40.50.150">
    <property type="entry name" value="Vaccinia Virus protein VP39"/>
    <property type="match status" value="2"/>
</dbReference>
<protein>
    <recommendedName>
        <fullName evidence="2">SAM-dependent methyltransferase RsmB-F/NOP2-type catalytic core domain-containing protein</fullName>
    </recommendedName>
</protein>
<sequence>MAKNAAGATLCDYPQTFSAELVRHCEKGCIPPEVFVDARSLLNAEKRRRYVRINPRSEKRVLNAGAEAGLRLETHSGSALIGPSNLLSPEEWKAANMLQSTMRTGAQTTPMASAGEAIAPPTGNYGGCDTSLRANMLRIGLAALTGLPLESVEPVGWLPYGVFSLPWSYSMGRNPLFLDGTLLAMDAASIAAVVALHPRRGDRVLDLCCAPGMKMGLLADAVTGSDTCSHPSTASPSLTSGLVVGVDLSLSRLYRTRSTLKKQQQQQEPQEQQQDSTDSQPPLPVCLFAGDGCHFSMRSAALALDLSGAPVNTGTGLTTVERRRLRPQSDMAAKAAGRKRSRLVLEATTSSGSHERRSSPPPSVVYASAQTRAVVAAWLQEKTRSSAVTDPATTPPPPLEPLLFDRVLVDAECSHDGSVAHMQLIEQPVNATAAKSVFSPGARATSSAASAAWKSGFFDNTYRMHRMNLSGATSVVESPTDEGATLLSSKPATRRPRAGSDDSDKGDDSPLSSASLFALQSQLLDNGYRQLRPGGTLVYSTCSYSYLQNEYVVRQFLERVNGVADEAGEGDSPNSCAGNDIPGKVTAVLVPAFSYEHEADETKISRIFDEDDDDSVAPCVRIDSEEKRRDLQRLLDSHAFDYGTVQNGHDSWSPCPEGSLRTTASTASASEHAVVGSRFWPRIFQSSFIYVAKIWKKPEVTVSTGRGSVDVASGE</sequence>
<dbReference type="Proteomes" id="UP000674318">
    <property type="component" value="Unassembled WGS sequence"/>
</dbReference>
<comment type="caution">
    <text evidence="3">The sequence shown here is derived from an EMBL/GenBank/DDBJ whole genome shotgun (WGS) entry which is preliminary data.</text>
</comment>
<feature type="region of interest" description="Disordered" evidence="1">
    <location>
        <begin position="313"/>
        <end position="340"/>
    </location>
</feature>
<dbReference type="PANTHER" id="PTHR22807">
    <property type="entry name" value="NOP2 YEAST -RELATED NOL1/NOP2/FMU SUN DOMAIN-CONTAINING"/>
    <property type="match status" value="1"/>
</dbReference>
<dbReference type="InterPro" id="IPR023267">
    <property type="entry name" value="RCMT"/>
</dbReference>
<feature type="region of interest" description="Disordered" evidence="1">
    <location>
        <begin position="473"/>
        <end position="511"/>
    </location>
</feature>
<dbReference type="PANTHER" id="PTHR22807:SF16">
    <property type="entry name" value="SAM-DEPENDENT MTASE RSMB_NOP-TYPE DOMAIN-CONTAINING PROTEIN"/>
    <property type="match status" value="1"/>
</dbReference>
<feature type="region of interest" description="Disordered" evidence="1">
    <location>
        <begin position="258"/>
        <end position="283"/>
    </location>
</feature>
<dbReference type="KEGG" id="phet:94286602"/>
<evidence type="ECO:0000259" key="2">
    <source>
        <dbReference type="Pfam" id="PF01189"/>
    </source>
</evidence>
<accession>A0A836KX66</accession>
<organism evidence="3 4">
    <name type="scientific">Porcisia hertigi</name>
    <dbReference type="NCBI Taxonomy" id="2761500"/>
    <lineage>
        <taxon>Eukaryota</taxon>
        <taxon>Discoba</taxon>
        <taxon>Euglenozoa</taxon>
        <taxon>Kinetoplastea</taxon>
        <taxon>Metakinetoplastina</taxon>
        <taxon>Trypanosomatida</taxon>
        <taxon>Trypanosomatidae</taxon>
        <taxon>Leishmaniinae</taxon>
        <taxon>Porcisia</taxon>
    </lineage>
</organism>
<gene>
    <name evidence="3" type="ORF">JKF63_00474</name>
</gene>
<dbReference type="GeneID" id="94286602"/>
<feature type="compositionally biased region" description="Low complexity" evidence="1">
    <location>
        <begin position="261"/>
        <end position="280"/>
    </location>
</feature>
<reference evidence="3 4" key="1">
    <citation type="submission" date="2021-02" db="EMBL/GenBank/DDBJ databases">
        <title>Porcisia hertigi Genome sequencing and assembly.</title>
        <authorList>
            <person name="Almutairi H."/>
            <person name="Gatherer D."/>
        </authorList>
    </citation>
    <scope>NUCLEOTIDE SEQUENCE [LARGE SCALE GENOMIC DNA]</scope>
    <source>
        <strain evidence="3 4">C119</strain>
    </source>
</reference>
<dbReference type="RefSeq" id="XP_067752682.1">
    <property type="nucleotide sequence ID" value="XM_067896525.1"/>
</dbReference>
<dbReference type="InterPro" id="IPR049560">
    <property type="entry name" value="MeTrfase_RsmB-F_NOP2_cat"/>
</dbReference>
<evidence type="ECO:0000313" key="3">
    <source>
        <dbReference type="EMBL" id="KAG5490354.1"/>
    </source>
</evidence>
<dbReference type="EMBL" id="JAFJZO010000036">
    <property type="protein sequence ID" value="KAG5490354.1"/>
    <property type="molecule type" value="Genomic_DNA"/>
</dbReference>
<feature type="compositionally biased region" description="Basic and acidic residues" evidence="1">
    <location>
        <begin position="498"/>
        <end position="508"/>
    </location>
</feature>
<proteinExistence type="predicted"/>
<evidence type="ECO:0000256" key="1">
    <source>
        <dbReference type="SAM" id="MobiDB-lite"/>
    </source>
</evidence>
<dbReference type="OrthoDB" id="427002at2759"/>
<dbReference type="AlphaFoldDB" id="A0A836KX66"/>
<feature type="domain" description="SAM-dependent methyltransferase RsmB-F/NOP2-type catalytic core" evidence="2">
    <location>
        <begin position="514"/>
        <end position="564"/>
    </location>
</feature>
<dbReference type="Pfam" id="PF01189">
    <property type="entry name" value="Methyltr_RsmB-F"/>
    <property type="match status" value="1"/>
</dbReference>
<dbReference type="GO" id="GO:0008173">
    <property type="term" value="F:RNA methyltransferase activity"/>
    <property type="evidence" value="ECO:0007669"/>
    <property type="project" value="InterPro"/>
</dbReference>
<evidence type="ECO:0000313" key="4">
    <source>
        <dbReference type="Proteomes" id="UP000674318"/>
    </source>
</evidence>
<keyword evidence="4" id="KW-1185">Reference proteome</keyword>
<dbReference type="SUPFAM" id="SSF53335">
    <property type="entry name" value="S-adenosyl-L-methionine-dependent methyltransferases"/>
    <property type="match status" value="1"/>
</dbReference>